<comment type="cofactor">
    <cofactor evidence="9">
        <name>[2Fe-2S] cluster</name>
        <dbReference type="ChEBI" id="CHEBI:190135"/>
    </cofactor>
</comment>
<keyword evidence="14" id="KW-1185">Reference proteome</keyword>
<keyword evidence="7" id="KW-1015">Disulfide bond</keyword>
<dbReference type="AlphaFoldDB" id="A0A5N6A194"/>
<evidence type="ECO:0000256" key="9">
    <source>
        <dbReference type="ARBA" id="ARBA00034078"/>
    </source>
</evidence>
<evidence type="ECO:0000313" key="13">
    <source>
        <dbReference type="EMBL" id="KAB8161992.1"/>
    </source>
</evidence>
<name>A0A5N6A194_9ACTN</name>
<dbReference type="PROSITE" id="PS51296">
    <property type="entry name" value="RIESKE"/>
    <property type="match status" value="1"/>
</dbReference>
<dbReference type="GO" id="GO:0051537">
    <property type="term" value="F:2 iron, 2 sulfur cluster binding"/>
    <property type="evidence" value="ECO:0007669"/>
    <property type="project" value="UniProtKB-KW"/>
</dbReference>
<evidence type="ECO:0000256" key="8">
    <source>
        <dbReference type="ARBA" id="ARBA00029586"/>
    </source>
</evidence>
<evidence type="ECO:0000313" key="14">
    <source>
        <dbReference type="Proteomes" id="UP000314251"/>
    </source>
</evidence>
<dbReference type="InterPro" id="IPR005805">
    <property type="entry name" value="Rieske_Fe-S_prot_C"/>
</dbReference>
<dbReference type="Gene3D" id="2.102.10.10">
    <property type="entry name" value="Rieske [2Fe-2S] iron-sulphur domain"/>
    <property type="match status" value="1"/>
</dbReference>
<evidence type="ECO:0000256" key="5">
    <source>
        <dbReference type="ARBA" id="ARBA00023004"/>
    </source>
</evidence>
<dbReference type="Proteomes" id="UP000314251">
    <property type="component" value="Unassembled WGS sequence"/>
</dbReference>
<gene>
    <name evidence="13" type="ORF">FH607_023295</name>
</gene>
<dbReference type="RefSeq" id="WP_139672012.1">
    <property type="nucleotide sequence ID" value="NZ_VDLY02000016.1"/>
</dbReference>
<reference evidence="13" key="1">
    <citation type="submission" date="2019-10" db="EMBL/GenBank/DDBJ databases">
        <title>Nonomuraea sp. nov., isolated from Phyllanthus amarus.</title>
        <authorList>
            <person name="Klykleung N."/>
            <person name="Tanasupawat S."/>
        </authorList>
    </citation>
    <scope>NUCLEOTIDE SEQUENCE [LARGE SCALE GENOMIC DNA]</scope>
    <source>
        <strain evidence="13">3MP-10</strain>
    </source>
</reference>
<keyword evidence="4" id="KW-0479">Metal-binding</keyword>
<dbReference type="InterPro" id="IPR014349">
    <property type="entry name" value="Rieske_Fe-S_prot"/>
</dbReference>
<accession>A0A5N6A194</accession>
<sequence length="135" mass="13351">MNGPRTTRRTAMLAGAAGLAAAGLAGCGSEDGGSGEGGGGGEELAPTSDIPVGGGKILSDQQLVVTQPAEGEFVAFSAICTHQGCAVSQVDEDGILCTCHGSRFALRDGAVLEGPATEPLPEEPITVEGDTVLRG</sequence>
<dbReference type="GO" id="GO:0004497">
    <property type="term" value="F:monooxygenase activity"/>
    <property type="evidence" value="ECO:0007669"/>
    <property type="project" value="UniProtKB-ARBA"/>
</dbReference>
<keyword evidence="3" id="KW-0001">2Fe-2S</keyword>
<protein>
    <recommendedName>
        <fullName evidence="2">Cytochrome bc1 complex Rieske iron-sulfur subunit</fullName>
    </recommendedName>
    <alternativeName>
        <fullName evidence="8">Cytochrome bc1 reductase complex subunit QcrA</fullName>
    </alternativeName>
</protein>
<comment type="caution">
    <text evidence="13">The sequence shown here is derived from an EMBL/GenBank/DDBJ whole genome shotgun (WGS) entry which is preliminary data.</text>
</comment>
<dbReference type="GO" id="GO:0016705">
    <property type="term" value="F:oxidoreductase activity, acting on paired donors, with incorporation or reduction of molecular oxygen"/>
    <property type="evidence" value="ECO:0007669"/>
    <property type="project" value="UniProtKB-ARBA"/>
</dbReference>
<feature type="compositionally biased region" description="Gly residues" evidence="10">
    <location>
        <begin position="28"/>
        <end position="42"/>
    </location>
</feature>
<evidence type="ECO:0000256" key="4">
    <source>
        <dbReference type="ARBA" id="ARBA00022723"/>
    </source>
</evidence>
<evidence type="ECO:0000259" key="12">
    <source>
        <dbReference type="PROSITE" id="PS51296"/>
    </source>
</evidence>
<dbReference type="GO" id="GO:0016020">
    <property type="term" value="C:membrane"/>
    <property type="evidence" value="ECO:0007669"/>
    <property type="project" value="InterPro"/>
</dbReference>
<feature type="region of interest" description="Disordered" evidence="10">
    <location>
        <begin position="28"/>
        <end position="53"/>
    </location>
</feature>
<feature type="signal peptide" evidence="11">
    <location>
        <begin position="1"/>
        <end position="25"/>
    </location>
</feature>
<dbReference type="PROSITE" id="PS51257">
    <property type="entry name" value="PROKAR_LIPOPROTEIN"/>
    <property type="match status" value="1"/>
</dbReference>
<dbReference type="CDD" id="cd03467">
    <property type="entry name" value="Rieske"/>
    <property type="match status" value="1"/>
</dbReference>
<keyword evidence="6" id="KW-0411">Iron-sulfur</keyword>
<dbReference type="InterPro" id="IPR036922">
    <property type="entry name" value="Rieske_2Fe-2S_sf"/>
</dbReference>
<feature type="chain" id="PRO_5039605483" description="Cytochrome bc1 complex Rieske iron-sulfur subunit" evidence="11">
    <location>
        <begin position="26"/>
        <end position="135"/>
    </location>
</feature>
<proteinExistence type="predicted"/>
<evidence type="ECO:0000256" key="10">
    <source>
        <dbReference type="SAM" id="MobiDB-lite"/>
    </source>
</evidence>
<dbReference type="Pfam" id="PF00355">
    <property type="entry name" value="Rieske"/>
    <property type="match status" value="1"/>
</dbReference>
<keyword evidence="5" id="KW-0408">Iron</keyword>
<evidence type="ECO:0000256" key="6">
    <source>
        <dbReference type="ARBA" id="ARBA00023014"/>
    </source>
</evidence>
<keyword evidence="11" id="KW-0732">Signal</keyword>
<organism evidence="13 14">
    <name type="scientific">Streptomyces mimosae</name>
    <dbReference type="NCBI Taxonomy" id="2586635"/>
    <lineage>
        <taxon>Bacteria</taxon>
        <taxon>Bacillati</taxon>
        <taxon>Actinomycetota</taxon>
        <taxon>Actinomycetes</taxon>
        <taxon>Kitasatosporales</taxon>
        <taxon>Streptomycetaceae</taxon>
        <taxon>Streptomyces</taxon>
    </lineage>
</organism>
<evidence type="ECO:0000256" key="11">
    <source>
        <dbReference type="SAM" id="SignalP"/>
    </source>
</evidence>
<dbReference type="FunFam" id="2.102.10.10:FF:000016">
    <property type="entry name" value="Nitrite reductase/ring-hydroxylating ferredoxin subunit"/>
    <property type="match status" value="1"/>
</dbReference>
<dbReference type="PANTHER" id="PTHR10134">
    <property type="entry name" value="CYTOCHROME B-C1 COMPLEX SUBUNIT RIESKE, MITOCHONDRIAL"/>
    <property type="match status" value="1"/>
</dbReference>
<feature type="domain" description="Rieske" evidence="12">
    <location>
        <begin position="42"/>
        <end position="134"/>
    </location>
</feature>
<evidence type="ECO:0000256" key="7">
    <source>
        <dbReference type="ARBA" id="ARBA00023157"/>
    </source>
</evidence>
<dbReference type="InterPro" id="IPR017941">
    <property type="entry name" value="Rieske_2Fe-2S"/>
</dbReference>
<evidence type="ECO:0000256" key="1">
    <source>
        <dbReference type="ARBA" id="ARBA00002494"/>
    </source>
</evidence>
<dbReference type="OrthoDB" id="25106at2"/>
<dbReference type="EMBL" id="VDLY02000016">
    <property type="protein sequence ID" value="KAB8161992.1"/>
    <property type="molecule type" value="Genomic_DNA"/>
</dbReference>
<dbReference type="GO" id="GO:0046872">
    <property type="term" value="F:metal ion binding"/>
    <property type="evidence" value="ECO:0007669"/>
    <property type="project" value="UniProtKB-KW"/>
</dbReference>
<evidence type="ECO:0000256" key="3">
    <source>
        <dbReference type="ARBA" id="ARBA00022714"/>
    </source>
</evidence>
<evidence type="ECO:0000256" key="2">
    <source>
        <dbReference type="ARBA" id="ARBA00015816"/>
    </source>
</evidence>
<comment type="function">
    <text evidence="1">Iron-sulfur subunit of the cytochrome bc1 complex, an essential component of the respiratory electron transport chain required for ATP synthesis. The bc1 complex catalyzes the oxidation of menaquinol and the reduction of cytochrome c in the respiratory chain. The bc1 complex operates through a Q-cycle mechanism that couples electron transfer to generation of the proton gradient that drives ATP synthesis.</text>
</comment>
<dbReference type="SUPFAM" id="SSF50022">
    <property type="entry name" value="ISP domain"/>
    <property type="match status" value="1"/>
</dbReference>
<dbReference type="PRINTS" id="PR00162">
    <property type="entry name" value="RIESKE"/>
</dbReference>